<evidence type="ECO:0000256" key="12">
    <source>
        <dbReference type="RuleBase" id="RU003357"/>
    </source>
</evidence>
<evidence type="ECO:0000259" key="14">
    <source>
        <dbReference type="Pfam" id="PF00593"/>
    </source>
</evidence>
<evidence type="ECO:0000256" key="1">
    <source>
        <dbReference type="ARBA" id="ARBA00004571"/>
    </source>
</evidence>
<dbReference type="Pfam" id="PF07715">
    <property type="entry name" value="Plug"/>
    <property type="match status" value="1"/>
</dbReference>
<evidence type="ECO:0000256" key="6">
    <source>
        <dbReference type="ARBA" id="ARBA00023004"/>
    </source>
</evidence>
<keyword evidence="6" id="KW-0408">Iron</keyword>
<protein>
    <submittedName>
        <fullName evidence="16">TonB-dependent receptor</fullName>
    </submittedName>
</protein>
<name>A0A6I4T9X5_9SPHN</name>
<feature type="signal peptide" evidence="13">
    <location>
        <begin position="1"/>
        <end position="28"/>
    </location>
</feature>
<dbReference type="Pfam" id="PF00593">
    <property type="entry name" value="TonB_dep_Rec_b-barrel"/>
    <property type="match status" value="1"/>
</dbReference>
<keyword evidence="17" id="KW-1185">Reference proteome</keyword>
<evidence type="ECO:0000256" key="2">
    <source>
        <dbReference type="ARBA" id="ARBA00022448"/>
    </source>
</evidence>
<dbReference type="PROSITE" id="PS52016">
    <property type="entry name" value="TONB_DEPENDENT_REC_3"/>
    <property type="match status" value="1"/>
</dbReference>
<sequence>MAYSRILIASGSSLLALGLSMAAAPAAAQDTPPEARNDNRGIDIVVTAQKREQQLVDVPISIAALGAEQLENNQIAELRDFVGQVPNLFVNNFNGRSDTVRLFIRGIGQNDVTLTQDPSVALYVDGVYVGTTVGGGFETEDLERIEVLRGPQGTLYGRNATGGAVNIISNKPQLGQFQAKGSIGYGNYDARRAVLTLNAPIGDIAAVRVSGLRSKRDGLYENTGLGADFARQNRTALRGAVRVQPSERFTFDYAFDYSRNRDTGTLTVPTEGAPLSVPLAAPFPIPGTFGLATGITRLVNTFAGPVPFEGGRPDSATALRPVIAGDGKVYGHTLTLEWEANDNLTVRSITGHRRINNIQHADNLPSHEARIITSVLTSSIPTLPAGTVLDVIGPNGVAATTDDTRFRSTSQELQLLGTTGFMAGSLDYVLGGYYYEDSATLDIIGGAIGSGPLVLQNLTTVDNKSYAAYSEVTARPGADEKLSITLGARYSHDRRKATRINERSFSFAALGGFTAQDCAFFARTFQALGQTCAPTGVVQAASYARSFNNFSPSLTVAYKPNDDLNLYAKYARGYKSGGTSQRSANPLNFAVGFDPEKVDSYEAGIKGKAFDRNFLYSIAAFYMTLDNYQASLQTGATAGDRDFKPIDGNEIYGIEFDLAGRLTDELSVGLSGALLRATFGERSATVLLDTGQTQVQDFIGEQTSAPKASGNVYLDYNRLIGDAWALGFHANVSYQSSIETSSNVLDNRTIGPKVLVDGSIELTRLLAQDREVSLRLWGKNIFDREYETVTYGSFAFTGATTVSEFGDPRTYGLTLSFEY</sequence>
<keyword evidence="5 11" id="KW-0812">Transmembrane</keyword>
<dbReference type="InterPro" id="IPR012910">
    <property type="entry name" value="Plug_dom"/>
</dbReference>
<accession>A0A6I4T9X5</accession>
<keyword evidence="9 11" id="KW-0472">Membrane</keyword>
<keyword evidence="10 11" id="KW-0998">Cell outer membrane</keyword>
<proteinExistence type="inferred from homology"/>
<keyword evidence="13" id="KW-0732">Signal</keyword>
<organism evidence="16 17">
    <name type="scientific">Tsuneonella aeria</name>
    <dbReference type="NCBI Taxonomy" id="1837929"/>
    <lineage>
        <taxon>Bacteria</taxon>
        <taxon>Pseudomonadati</taxon>
        <taxon>Pseudomonadota</taxon>
        <taxon>Alphaproteobacteria</taxon>
        <taxon>Sphingomonadales</taxon>
        <taxon>Erythrobacteraceae</taxon>
        <taxon>Tsuneonella</taxon>
    </lineage>
</organism>
<dbReference type="InterPro" id="IPR039426">
    <property type="entry name" value="TonB-dep_rcpt-like"/>
</dbReference>
<keyword evidence="8 12" id="KW-0798">TonB box</keyword>
<evidence type="ECO:0000313" key="16">
    <source>
        <dbReference type="EMBL" id="MXO74329.1"/>
    </source>
</evidence>
<feature type="domain" description="TonB-dependent receptor plug" evidence="15">
    <location>
        <begin position="56"/>
        <end position="164"/>
    </location>
</feature>
<keyword evidence="4" id="KW-0410">Iron transport</keyword>
<dbReference type="GO" id="GO:0009279">
    <property type="term" value="C:cell outer membrane"/>
    <property type="evidence" value="ECO:0007669"/>
    <property type="project" value="UniProtKB-SubCell"/>
</dbReference>
<dbReference type="InterPro" id="IPR000531">
    <property type="entry name" value="Beta-barrel_TonB"/>
</dbReference>
<evidence type="ECO:0000256" key="5">
    <source>
        <dbReference type="ARBA" id="ARBA00022692"/>
    </source>
</evidence>
<keyword evidence="3 11" id="KW-1134">Transmembrane beta strand</keyword>
<evidence type="ECO:0000256" key="13">
    <source>
        <dbReference type="SAM" id="SignalP"/>
    </source>
</evidence>
<keyword evidence="16" id="KW-0675">Receptor</keyword>
<comment type="caution">
    <text evidence="16">The sequence shown here is derived from an EMBL/GenBank/DDBJ whole genome shotgun (WGS) entry which is preliminary data.</text>
</comment>
<dbReference type="PANTHER" id="PTHR32552:SF81">
    <property type="entry name" value="TONB-DEPENDENT OUTER MEMBRANE RECEPTOR"/>
    <property type="match status" value="1"/>
</dbReference>
<evidence type="ECO:0000256" key="11">
    <source>
        <dbReference type="PROSITE-ProRule" id="PRU01360"/>
    </source>
</evidence>
<comment type="similarity">
    <text evidence="11 12">Belongs to the TonB-dependent receptor family.</text>
</comment>
<dbReference type="InterPro" id="IPR036942">
    <property type="entry name" value="Beta-barrel_TonB_sf"/>
</dbReference>
<evidence type="ECO:0000256" key="10">
    <source>
        <dbReference type="ARBA" id="ARBA00023237"/>
    </source>
</evidence>
<evidence type="ECO:0000256" key="7">
    <source>
        <dbReference type="ARBA" id="ARBA00023065"/>
    </source>
</evidence>
<dbReference type="Gene3D" id="2.40.170.20">
    <property type="entry name" value="TonB-dependent receptor, beta-barrel domain"/>
    <property type="match status" value="2"/>
</dbReference>
<reference evidence="16 17" key="1">
    <citation type="submission" date="2019-12" db="EMBL/GenBank/DDBJ databases">
        <title>Genomic-based taxomic classification of the family Erythrobacteraceae.</title>
        <authorList>
            <person name="Xu L."/>
        </authorList>
    </citation>
    <scope>NUCLEOTIDE SEQUENCE [LARGE SCALE GENOMIC DNA]</scope>
    <source>
        <strain evidence="16 17">100921-2</strain>
    </source>
</reference>
<evidence type="ECO:0000259" key="15">
    <source>
        <dbReference type="Pfam" id="PF07715"/>
    </source>
</evidence>
<evidence type="ECO:0000256" key="8">
    <source>
        <dbReference type="ARBA" id="ARBA00023077"/>
    </source>
</evidence>
<dbReference type="OrthoDB" id="7192131at2"/>
<evidence type="ECO:0000256" key="3">
    <source>
        <dbReference type="ARBA" id="ARBA00022452"/>
    </source>
</evidence>
<dbReference type="GO" id="GO:0006826">
    <property type="term" value="P:iron ion transport"/>
    <property type="evidence" value="ECO:0007669"/>
    <property type="project" value="UniProtKB-KW"/>
</dbReference>
<evidence type="ECO:0000313" key="17">
    <source>
        <dbReference type="Proteomes" id="UP000439522"/>
    </source>
</evidence>
<dbReference type="AlphaFoldDB" id="A0A6I4T9X5"/>
<dbReference type="Proteomes" id="UP000439522">
    <property type="component" value="Unassembled WGS sequence"/>
</dbReference>
<evidence type="ECO:0000256" key="9">
    <source>
        <dbReference type="ARBA" id="ARBA00023136"/>
    </source>
</evidence>
<keyword evidence="2 11" id="KW-0813">Transport</keyword>
<dbReference type="SUPFAM" id="SSF56935">
    <property type="entry name" value="Porins"/>
    <property type="match status" value="1"/>
</dbReference>
<feature type="domain" description="TonB-dependent receptor-like beta-barrel" evidence="14">
    <location>
        <begin position="318"/>
        <end position="781"/>
    </location>
</feature>
<comment type="subcellular location">
    <subcellularLocation>
        <location evidence="1 11">Cell outer membrane</location>
        <topology evidence="1 11">Multi-pass membrane protein</topology>
    </subcellularLocation>
</comment>
<dbReference type="EMBL" id="WTZA01000001">
    <property type="protein sequence ID" value="MXO74329.1"/>
    <property type="molecule type" value="Genomic_DNA"/>
</dbReference>
<dbReference type="RefSeq" id="WP_160610094.1">
    <property type="nucleotide sequence ID" value="NZ_WTZA01000001.1"/>
</dbReference>
<gene>
    <name evidence="16" type="ORF">GRI40_03705</name>
</gene>
<evidence type="ECO:0000256" key="4">
    <source>
        <dbReference type="ARBA" id="ARBA00022496"/>
    </source>
</evidence>
<dbReference type="PANTHER" id="PTHR32552">
    <property type="entry name" value="FERRICHROME IRON RECEPTOR-RELATED"/>
    <property type="match status" value="1"/>
</dbReference>
<keyword evidence="7" id="KW-0406">Ion transport</keyword>
<feature type="chain" id="PRO_5026287103" evidence="13">
    <location>
        <begin position="29"/>
        <end position="819"/>
    </location>
</feature>